<accession>A0A9W4T6L7</accession>
<comment type="caution">
    <text evidence="1">The sequence shown here is derived from an EMBL/GenBank/DDBJ whole genome shotgun (WGS) entry which is preliminary data.</text>
</comment>
<evidence type="ECO:0000313" key="1">
    <source>
        <dbReference type="EMBL" id="CAI2193750.1"/>
    </source>
</evidence>
<dbReference type="AlphaFoldDB" id="A0A9W4T6L7"/>
<dbReference type="EMBL" id="CAMKVN010009989">
    <property type="protein sequence ID" value="CAI2193750.1"/>
    <property type="molecule type" value="Genomic_DNA"/>
</dbReference>
<dbReference type="OrthoDB" id="2445969at2759"/>
<reference evidence="1" key="1">
    <citation type="submission" date="2022-08" db="EMBL/GenBank/DDBJ databases">
        <authorList>
            <person name="Kallberg Y."/>
            <person name="Tangrot J."/>
            <person name="Rosling A."/>
        </authorList>
    </citation>
    <scope>NUCLEOTIDE SEQUENCE</scope>
    <source>
        <strain evidence="1">Wild A</strain>
    </source>
</reference>
<name>A0A9W4T6L7_9GLOM</name>
<sequence>MLGMLNGKVNDAELQQFLTDYDFARTHECITDATLQTKLADKEKEMVTKIITDLSLATTSEQENVLEAVISEIKTKLDKTPPAQAEQKPTTELIEKVKDYISDIKNVENIQDIRTLIATQHQVMKQKVDNEVERNKKPPVEYSLYGSRLMFDYVNIENEVEEEELKRIVEQQIQIKNSSNFYQEAPFLTIAEDLLKLIKEDKIEQIIFLVYCKVLGVKEDEVIRDERIEKIFKETFGKFSNCSLEKINYVEDDGGGVEIQWSKTD</sequence>
<keyword evidence="2" id="KW-1185">Reference proteome</keyword>
<proteinExistence type="predicted"/>
<evidence type="ECO:0000313" key="2">
    <source>
        <dbReference type="Proteomes" id="UP001153678"/>
    </source>
</evidence>
<dbReference type="Proteomes" id="UP001153678">
    <property type="component" value="Unassembled WGS sequence"/>
</dbReference>
<organism evidence="1 2">
    <name type="scientific">Funneliformis geosporum</name>
    <dbReference type="NCBI Taxonomy" id="1117311"/>
    <lineage>
        <taxon>Eukaryota</taxon>
        <taxon>Fungi</taxon>
        <taxon>Fungi incertae sedis</taxon>
        <taxon>Mucoromycota</taxon>
        <taxon>Glomeromycotina</taxon>
        <taxon>Glomeromycetes</taxon>
        <taxon>Glomerales</taxon>
        <taxon>Glomeraceae</taxon>
        <taxon>Funneliformis</taxon>
    </lineage>
</organism>
<protein>
    <submittedName>
        <fullName evidence="1">2172_t:CDS:1</fullName>
    </submittedName>
</protein>
<gene>
    <name evidence="1" type="ORF">FWILDA_LOCUS16232</name>
</gene>